<dbReference type="Pfam" id="PF00675">
    <property type="entry name" value="Peptidase_M16"/>
    <property type="match status" value="1"/>
</dbReference>
<dbReference type="Pfam" id="PF05193">
    <property type="entry name" value="Peptidase_M16_C"/>
    <property type="match status" value="1"/>
</dbReference>
<dbReference type="InterPro" id="IPR001431">
    <property type="entry name" value="Pept_M16_Zn_BS"/>
</dbReference>
<dbReference type="GO" id="GO:0004222">
    <property type="term" value="F:metalloendopeptidase activity"/>
    <property type="evidence" value="ECO:0007669"/>
    <property type="project" value="InterPro"/>
</dbReference>
<evidence type="ECO:0000313" key="7">
    <source>
        <dbReference type="Proteomes" id="UP000177912"/>
    </source>
</evidence>
<dbReference type="InterPro" id="IPR011765">
    <property type="entry name" value="Pept_M16_N"/>
</dbReference>
<proteinExistence type="inferred from homology"/>
<dbReference type="PANTHER" id="PTHR11851:SF49">
    <property type="entry name" value="MITOCHONDRIAL-PROCESSING PEPTIDASE SUBUNIT ALPHA"/>
    <property type="match status" value="1"/>
</dbReference>
<evidence type="ECO:0000259" key="4">
    <source>
        <dbReference type="Pfam" id="PF00675"/>
    </source>
</evidence>
<evidence type="ECO:0000256" key="3">
    <source>
        <dbReference type="SAM" id="Coils"/>
    </source>
</evidence>
<feature type="domain" description="Peptidase M16 N-terminal" evidence="4">
    <location>
        <begin position="22"/>
        <end position="160"/>
    </location>
</feature>
<dbReference type="Gene3D" id="3.30.830.10">
    <property type="entry name" value="Metalloenzyme, LuxS/M16 peptidase-like"/>
    <property type="match status" value="2"/>
</dbReference>
<reference evidence="6 7" key="1">
    <citation type="journal article" date="2016" name="Nat. Commun.">
        <title>Thousands of microbial genomes shed light on interconnected biogeochemical processes in an aquifer system.</title>
        <authorList>
            <person name="Anantharaman K."/>
            <person name="Brown C.T."/>
            <person name="Hug L.A."/>
            <person name="Sharon I."/>
            <person name="Castelle C.J."/>
            <person name="Probst A.J."/>
            <person name="Thomas B.C."/>
            <person name="Singh A."/>
            <person name="Wilkins M.J."/>
            <person name="Karaoz U."/>
            <person name="Brodie E.L."/>
            <person name="Williams K.H."/>
            <person name="Hubbard S.S."/>
            <person name="Banfield J.F."/>
        </authorList>
    </citation>
    <scope>NUCLEOTIDE SEQUENCE [LARGE SCALE GENOMIC DNA]</scope>
</reference>
<name>A0A1F5NTH9_9BACT</name>
<dbReference type="EMBL" id="MFEI01000015">
    <property type="protein sequence ID" value="OGE80948.1"/>
    <property type="molecule type" value="Genomic_DNA"/>
</dbReference>
<dbReference type="GO" id="GO:0046872">
    <property type="term" value="F:metal ion binding"/>
    <property type="evidence" value="ECO:0007669"/>
    <property type="project" value="InterPro"/>
</dbReference>
<accession>A0A1F5NTH9</accession>
<feature type="coiled-coil region" evidence="3">
    <location>
        <begin position="309"/>
        <end position="353"/>
    </location>
</feature>
<evidence type="ECO:0000256" key="2">
    <source>
        <dbReference type="RuleBase" id="RU004447"/>
    </source>
</evidence>
<dbReference type="InterPro" id="IPR050361">
    <property type="entry name" value="MPP/UQCRC_Complex"/>
</dbReference>
<evidence type="ECO:0000259" key="5">
    <source>
        <dbReference type="Pfam" id="PF05193"/>
    </source>
</evidence>
<dbReference type="GO" id="GO:0006508">
    <property type="term" value="P:proteolysis"/>
    <property type="evidence" value="ECO:0007669"/>
    <property type="project" value="InterPro"/>
</dbReference>
<gene>
    <name evidence="6" type="ORF">A2826_00275</name>
</gene>
<protein>
    <recommendedName>
        <fullName evidence="8">Peptidase M16</fullName>
    </recommendedName>
</protein>
<evidence type="ECO:0000313" key="6">
    <source>
        <dbReference type="EMBL" id="OGE80948.1"/>
    </source>
</evidence>
<evidence type="ECO:0008006" key="8">
    <source>
        <dbReference type="Google" id="ProtNLM"/>
    </source>
</evidence>
<evidence type="ECO:0000256" key="1">
    <source>
        <dbReference type="ARBA" id="ARBA00007261"/>
    </source>
</evidence>
<dbReference type="PROSITE" id="PS00143">
    <property type="entry name" value="INSULINASE"/>
    <property type="match status" value="1"/>
</dbReference>
<comment type="caution">
    <text evidence="6">The sequence shown here is derived from an EMBL/GenBank/DDBJ whole genome shotgun (WGS) entry which is preliminary data.</text>
</comment>
<dbReference type="SUPFAM" id="SSF63411">
    <property type="entry name" value="LuxS/MPP-like metallohydrolase"/>
    <property type="match status" value="2"/>
</dbReference>
<sequence>MKYEKQVLKNGITVLKVPMRDSESVLVNFFVKTGSRNEERSRRGMSHFLEHLLFKGTKKYPTAQILSSKVETIGADYNAATSKEYTVYYIKAASKHLPLIFDVLSEMLQQPLLDKAEIEREKGVIIEEMNMYRDTPMRYLGDILEEHMWSGSDIGEMIIGDEKTVESTSREDLTRYIASNYVNENLILAISGKYDDKKLDKLIGKYWSDGRNGVKAKFSQAPKPTTRALVKIHEKKTQQAHLGLGFYAFDYNHPQNYTLAVLANILGGGMSSRLFAEIRERRGLAYYVRMGAEHFQDTGAAVITAGLKLDKLEEVLEVISNELRKIKSQKVPADELKKAKENLKGRMTLALEDSESRLEWYLEQTAFHNKMTTPKEAFAKIDKVTANDIQKLAKNLFNNKNFKLAIIGPYKGREKKFERLLNF</sequence>
<dbReference type="InterPro" id="IPR007863">
    <property type="entry name" value="Peptidase_M16_C"/>
</dbReference>
<feature type="domain" description="Peptidase M16 C-terminal" evidence="5">
    <location>
        <begin position="169"/>
        <end position="343"/>
    </location>
</feature>
<organism evidence="6 7">
    <name type="scientific">Candidatus Doudnabacteria bacterium RIFCSPHIGHO2_01_FULL_43_23</name>
    <dbReference type="NCBI Taxonomy" id="1817822"/>
    <lineage>
        <taxon>Bacteria</taxon>
        <taxon>Candidatus Doudnaibacteriota</taxon>
    </lineage>
</organism>
<dbReference type="PANTHER" id="PTHR11851">
    <property type="entry name" value="METALLOPROTEASE"/>
    <property type="match status" value="1"/>
</dbReference>
<dbReference type="InterPro" id="IPR011249">
    <property type="entry name" value="Metalloenz_LuxS/M16"/>
</dbReference>
<comment type="similarity">
    <text evidence="1 2">Belongs to the peptidase M16 family.</text>
</comment>
<keyword evidence="3" id="KW-0175">Coiled coil</keyword>
<dbReference type="STRING" id="1817822.A2826_00275"/>
<dbReference type="AlphaFoldDB" id="A0A1F5NTH9"/>
<dbReference type="Proteomes" id="UP000177912">
    <property type="component" value="Unassembled WGS sequence"/>
</dbReference>